<evidence type="ECO:0000313" key="2">
    <source>
        <dbReference type="EMBL" id="EQB33134.1"/>
    </source>
</evidence>
<keyword evidence="1" id="KW-0472">Membrane</keyword>
<dbReference type="PATRIC" id="fig|1346791.3.peg.1199"/>
<organism evidence="2 3">
    <name type="scientific">Sphingobium ummariense RL-3</name>
    <dbReference type="NCBI Taxonomy" id="1346791"/>
    <lineage>
        <taxon>Bacteria</taxon>
        <taxon>Pseudomonadati</taxon>
        <taxon>Pseudomonadota</taxon>
        <taxon>Alphaproteobacteria</taxon>
        <taxon>Sphingomonadales</taxon>
        <taxon>Sphingomonadaceae</taxon>
        <taxon>Sphingobium</taxon>
    </lineage>
</organism>
<feature type="transmembrane region" description="Helical" evidence="1">
    <location>
        <begin position="20"/>
        <end position="38"/>
    </location>
</feature>
<keyword evidence="1" id="KW-0812">Transmembrane</keyword>
<gene>
    <name evidence="2" type="ORF">M529_06275</name>
</gene>
<reference evidence="2 3" key="1">
    <citation type="journal article" date="2013" name="Genome Announc.">
        <title>Draft Genome Sequence of Sphingobium ummariense Strain RL-3, a Hexachlorocyclohexane-Degrading Bacterium.</title>
        <authorList>
            <person name="Kohli P."/>
            <person name="Dua A."/>
            <person name="Sangwan N."/>
            <person name="Oldach P."/>
            <person name="Khurana J.P."/>
            <person name="Lal R."/>
        </authorList>
    </citation>
    <scope>NUCLEOTIDE SEQUENCE [LARGE SCALE GENOMIC DNA]</scope>
    <source>
        <strain evidence="2 3">RL-3</strain>
    </source>
</reference>
<evidence type="ECO:0000256" key="1">
    <source>
        <dbReference type="SAM" id="Phobius"/>
    </source>
</evidence>
<dbReference type="Proteomes" id="UP000015523">
    <property type="component" value="Unassembled WGS sequence"/>
</dbReference>
<evidence type="ECO:0000313" key="3">
    <source>
        <dbReference type="Proteomes" id="UP000015523"/>
    </source>
</evidence>
<dbReference type="AlphaFoldDB" id="T0K8Z1"/>
<comment type="caution">
    <text evidence="2">The sequence shown here is derived from an EMBL/GenBank/DDBJ whole genome shotgun (WGS) entry which is preliminary data.</text>
</comment>
<protein>
    <submittedName>
        <fullName evidence="2">Uncharacterized protein</fullName>
    </submittedName>
</protein>
<sequence length="42" mass="4469">MIEEDEPSGPLAAVRARAGVIVGVVGLVAWLALLWFMFGDVL</sequence>
<accession>T0K8Z1</accession>
<keyword evidence="1" id="KW-1133">Transmembrane helix</keyword>
<proteinExistence type="predicted"/>
<keyword evidence="3" id="KW-1185">Reference proteome</keyword>
<dbReference type="STRING" id="1346791.M529_06275"/>
<dbReference type="RefSeq" id="WP_021317170.1">
    <property type="nucleotide sequence ID" value="NZ_AUWY01000048.1"/>
</dbReference>
<dbReference type="EMBL" id="AUWY01000048">
    <property type="protein sequence ID" value="EQB33134.1"/>
    <property type="molecule type" value="Genomic_DNA"/>
</dbReference>
<name>T0K8Z1_9SPHN</name>